<proteinExistence type="predicted"/>
<dbReference type="InterPro" id="IPR006527">
    <property type="entry name" value="F-box-assoc_dom_typ1"/>
</dbReference>
<dbReference type="SUPFAM" id="SSF50965">
    <property type="entry name" value="Galactose oxidase, central domain"/>
    <property type="match status" value="1"/>
</dbReference>
<gene>
    <name evidence="2" type="ORF">COLO4_23744</name>
</gene>
<dbReference type="SUPFAM" id="SSF81383">
    <property type="entry name" value="F-box domain"/>
    <property type="match status" value="1"/>
</dbReference>
<evidence type="ECO:0000313" key="3">
    <source>
        <dbReference type="Proteomes" id="UP000187203"/>
    </source>
</evidence>
<name>A0A1R3IEW1_9ROSI</name>
<comment type="caution">
    <text evidence="2">The sequence shown here is derived from an EMBL/GenBank/DDBJ whole genome shotgun (WGS) entry which is preliminary data.</text>
</comment>
<evidence type="ECO:0000259" key="1">
    <source>
        <dbReference type="SMART" id="SM00256"/>
    </source>
</evidence>
<reference evidence="3" key="1">
    <citation type="submission" date="2013-09" db="EMBL/GenBank/DDBJ databases">
        <title>Corchorus olitorius genome sequencing.</title>
        <authorList>
            <person name="Alam M."/>
            <person name="Haque M.S."/>
            <person name="Islam M.S."/>
            <person name="Emdad E.M."/>
            <person name="Islam M.M."/>
            <person name="Ahmed B."/>
            <person name="Halim A."/>
            <person name="Hossen Q.M.M."/>
            <person name="Hossain M.Z."/>
            <person name="Ahmed R."/>
            <person name="Khan M.M."/>
            <person name="Islam R."/>
            <person name="Rashid M.M."/>
            <person name="Khan S.A."/>
            <person name="Rahman M.S."/>
            <person name="Alam M."/>
            <person name="Yahiya A.S."/>
            <person name="Khan M.S."/>
            <person name="Azam M.S."/>
            <person name="Haque T."/>
            <person name="Lashkar M.Z.H."/>
            <person name="Akhand A.I."/>
            <person name="Morshed G."/>
            <person name="Roy S."/>
            <person name="Uddin K.S."/>
            <person name="Rabeya T."/>
            <person name="Hossain A.S."/>
            <person name="Chowdhury A."/>
            <person name="Snigdha A.R."/>
            <person name="Mortoza M.S."/>
            <person name="Matin S.A."/>
            <person name="Hoque S.M.E."/>
            <person name="Islam M.K."/>
            <person name="Roy D.K."/>
            <person name="Haider R."/>
            <person name="Moosa M.M."/>
            <person name="Elias S.M."/>
            <person name="Hasan A.M."/>
            <person name="Jahan S."/>
            <person name="Shafiuddin M."/>
            <person name="Mahmood N."/>
            <person name="Shommy N.S."/>
        </authorList>
    </citation>
    <scope>NUCLEOTIDE SEQUENCE [LARGE SCALE GENOMIC DNA]</scope>
    <source>
        <strain evidence="3">cv. O-4</strain>
    </source>
</reference>
<dbReference type="InterPro" id="IPR001810">
    <property type="entry name" value="F-box_dom"/>
</dbReference>
<dbReference type="InterPro" id="IPR050796">
    <property type="entry name" value="SCF_F-box_component"/>
</dbReference>
<dbReference type="Proteomes" id="UP000187203">
    <property type="component" value="Unassembled WGS sequence"/>
</dbReference>
<dbReference type="OrthoDB" id="1867629at2759"/>
<dbReference type="NCBIfam" id="TIGR01640">
    <property type="entry name" value="F_box_assoc_1"/>
    <property type="match status" value="1"/>
</dbReference>
<dbReference type="AlphaFoldDB" id="A0A1R3IEW1"/>
<organism evidence="2 3">
    <name type="scientific">Corchorus olitorius</name>
    <dbReference type="NCBI Taxonomy" id="93759"/>
    <lineage>
        <taxon>Eukaryota</taxon>
        <taxon>Viridiplantae</taxon>
        <taxon>Streptophyta</taxon>
        <taxon>Embryophyta</taxon>
        <taxon>Tracheophyta</taxon>
        <taxon>Spermatophyta</taxon>
        <taxon>Magnoliopsida</taxon>
        <taxon>eudicotyledons</taxon>
        <taxon>Gunneridae</taxon>
        <taxon>Pentapetalae</taxon>
        <taxon>rosids</taxon>
        <taxon>malvids</taxon>
        <taxon>Malvales</taxon>
        <taxon>Malvaceae</taxon>
        <taxon>Grewioideae</taxon>
        <taxon>Apeibeae</taxon>
        <taxon>Corchorus</taxon>
    </lineage>
</organism>
<dbReference type="Pfam" id="PF00646">
    <property type="entry name" value="F-box"/>
    <property type="match status" value="1"/>
</dbReference>
<feature type="domain" description="F-box" evidence="1">
    <location>
        <begin position="13"/>
        <end position="53"/>
    </location>
</feature>
<accession>A0A1R3IEW1</accession>
<dbReference type="EMBL" id="AWUE01018340">
    <property type="protein sequence ID" value="OMO81128.1"/>
    <property type="molecule type" value="Genomic_DNA"/>
</dbReference>
<dbReference type="STRING" id="93759.A0A1R3IEW1"/>
<dbReference type="Pfam" id="PF07734">
    <property type="entry name" value="FBA_1"/>
    <property type="match status" value="1"/>
</dbReference>
<dbReference type="PANTHER" id="PTHR31672">
    <property type="entry name" value="BNACNNG10540D PROTEIN"/>
    <property type="match status" value="1"/>
</dbReference>
<sequence>MAATKKSNGIIYLPADLVNEILLKLAVKSIIRFGCVAKNWYHLFKNPIFVSQHRLSKKNGAASLIIKYYGGDGTKIGLMMFGDDKTFVSYHDLHQQLPCHVSDNINYFNLTVGDGLVCAYDASMGSEDMALWNPATKEFRILPYFEQSNRLTEDILGVKHYVGCGIDPLSNDYKVLCIRKEYPSFNYNQPYEYAIYRMSSDSWTVLNKEDLQLVEDPVLIRNYSNVCVNGVCYWQVEEEDPSGNSLCKLLKFHLGTEVFQLMDSPIPGSTYGFEKLMPLLDGRIALWDSDYTNHACAVWVLNLNDEGNCWTKLINIDLPDGIGGMYGFWTHGALFAAKCNKVLLYDLETGKFNDLGIRYYSSYTYYEESLLSVGSNKDTMS</sequence>
<keyword evidence="3" id="KW-1185">Reference proteome</keyword>
<dbReference type="InterPro" id="IPR036047">
    <property type="entry name" value="F-box-like_dom_sf"/>
</dbReference>
<dbReference type="PANTHER" id="PTHR31672:SF13">
    <property type="entry name" value="F-BOX PROTEIN CPR30-LIKE"/>
    <property type="match status" value="1"/>
</dbReference>
<protein>
    <recommendedName>
        <fullName evidence="1">F-box domain-containing protein</fullName>
    </recommendedName>
</protein>
<dbReference type="InterPro" id="IPR011043">
    <property type="entry name" value="Gal_Oxase/kelch_b-propeller"/>
</dbReference>
<evidence type="ECO:0000313" key="2">
    <source>
        <dbReference type="EMBL" id="OMO81128.1"/>
    </source>
</evidence>
<dbReference type="SMART" id="SM00256">
    <property type="entry name" value="FBOX"/>
    <property type="match status" value="1"/>
</dbReference>
<dbReference type="InterPro" id="IPR017451">
    <property type="entry name" value="F-box-assoc_interact_dom"/>
</dbReference>